<evidence type="ECO:0000313" key="3">
    <source>
        <dbReference type="Proteomes" id="UP001497444"/>
    </source>
</evidence>
<accession>A0ABP0WKQ9</accession>
<gene>
    <name evidence="2" type="ORF">CSSPJE1EN1_LOCUS11771</name>
</gene>
<name>A0ABP0WKQ9_9BRYO</name>
<dbReference type="Proteomes" id="UP001497444">
    <property type="component" value="Chromosome 18"/>
</dbReference>
<reference evidence="2" key="1">
    <citation type="submission" date="2024-02" db="EMBL/GenBank/DDBJ databases">
        <authorList>
            <consortium name="ELIXIR-Norway"/>
            <consortium name="Elixir Norway"/>
        </authorList>
    </citation>
    <scope>NUCLEOTIDE SEQUENCE</scope>
</reference>
<feature type="region of interest" description="Disordered" evidence="1">
    <location>
        <begin position="68"/>
        <end position="94"/>
    </location>
</feature>
<evidence type="ECO:0000313" key="2">
    <source>
        <dbReference type="EMBL" id="CAK9266293.1"/>
    </source>
</evidence>
<dbReference type="EMBL" id="OZ020113">
    <property type="protein sequence ID" value="CAK9266293.1"/>
    <property type="molecule type" value="Genomic_DNA"/>
</dbReference>
<proteinExistence type="predicted"/>
<protein>
    <submittedName>
        <fullName evidence="2">Uncharacterized protein</fullName>
    </submittedName>
</protein>
<evidence type="ECO:0000256" key="1">
    <source>
        <dbReference type="SAM" id="MobiDB-lite"/>
    </source>
</evidence>
<dbReference type="PANTHER" id="PTHR36049">
    <property type="entry name" value="TRANSMEMBRANE PROTEIN"/>
    <property type="match status" value="1"/>
</dbReference>
<keyword evidence="3" id="KW-1185">Reference proteome</keyword>
<dbReference type="PANTHER" id="PTHR36049:SF3">
    <property type="match status" value="1"/>
</dbReference>
<feature type="compositionally biased region" description="Low complexity" evidence="1">
    <location>
        <begin position="78"/>
        <end position="91"/>
    </location>
</feature>
<organism evidence="2 3">
    <name type="scientific">Sphagnum jensenii</name>
    <dbReference type="NCBI Taxonomy" id="128206"/>
    <lineage>
        <taxon>Eukaryota</taxon>
        <taxon>Viridiplantae</taxon>
        <taxon>Streptophyta</taxon>
        <taxon>Embryophyta</taxon>
        <taxon>Bryophyta</taxon>
        <taxon>Sphagnophytina</taxon>
        <taxon>Sphagnopsida</taxon>
        <taxon>Sphagnales</taxon>
        <taxon>Sphagnaceae</taxon>
        <taxon>Sphagnum</taxon>
    </lineage>
</organism>
<sequence length="273" mass="29596">MASHARAPLGSISTCASRSPAGRSQAVAAEVLLLQSHSLVQFCSRINRFRSSRICRLLLRGAQQAGGRQTRIESRQHSSSSSSSSSLSSSSRQARIESRLPSSSSWCRGRNDVGFLLQARCIDLSKEEEVCEVEETPFLLQRSYVDGLESSAVVDVDVGRRRNEIGYAQGEEVLAQFLKGNFGGLAAAVVVLGLAYSYGFWNVDSAAAAAAATTERVSLDADMRALALGPGGPLMEEFWDNVRRYGFYFFTVVTGEERVGSGMLSASLWQLVH</sequence>